<sequence>MKILQIFTLVAIFLVNPSYGTPFFEHQLYTSKVLDLLKHEGSNKILLNTVAKCMNHTERGAIVSTDFIRCVNDILHTDELTNTDNLGFILGNYVTQSSILMQKCYEERNDIIECLRTFGDCLPLLIRNLFGYPEYSFKCKKLINIPNYDEEKSYLDQEDQEEEKEDQDDEKVIILRQEEL</sequence>
<dbReference type="OrthoDB" id="361855at2759"/>
<dbReference type="AlphaFoldDB" id="L1LFK5"/>
<dbReference type="RefSeq" id="XP_004833506.1">
    <property type="nucleotide sequence ID" value="XM_004833449.1"/>
</dbReference>
<dbReference type="KEGG" id="beq:BEWA_040920"/>
<dbReference type="eggNOG" id="ENOG502TNBB">
    <property type="taxonomic scope" value="Eukaryota"/>
</dbReference>
<reference evidence="2 3" key="1">
    <citation type="journal article" date="2012" name="BMC Genomics">
        <title>Comparative genomic analysis and phylogenetic position of Theileria equi.</title>
        <authorList>
            <person name="Kappmeyer L.S."/>
            <person name="Thiagarajan M."/>
            <person name="Herndon D.R."/>
            <person name="Ramsay J.D."/>
            <person name="Caler E."/>
            <person name="Djikeng A."/>
            <person name="Gillespie J.J."/>
            <person name="Lau A.O."/>
            <person name="Roalson E.H."/>
            <person name="Silva J.C."/>
            <person name="Silva M.G."/>
            <person name="Suarez C.E."/>
            <person name="Ueti M.W."/>
            <person name="Nene V.M."/>
            <person name="Mealey R.H."/>
            <person name="Knowles D.P."/>
            <person name="Brayton K.A."/>
        </authorList>
    </citation>
    <scope>NUCLEOTIDE SEQUENCE [LARGE SCALE GENOMIC DNA]</scope>
    <source>
        <strain evidence="2 3">WA</strain>
    </source>
</reference>
<keyword evidence="3" id="KW-1185">Reference proteome</keyword>
<keyword evidence="1" id="KW-0732">Signal</keyword>
<evidence type="ECO:0000313" key="3">
    <source>
        <dbReference type="Proteomes" id="UP000031512"/>
    </source>
</evidence>
<dbReference type="Proteomes" id="UP000031512">
    <property type="component" value="Unassembled WGS sequence"/>
</dbReference>
<proteinExistence type="predicted"/>
<accession>L1LFK5</accession>
<feature type="chain" id="PRO_5003952512" evidence="1">
    <location>
        <begin position="21"/>
        <end position="180"/>
    </location>
</feature>
<evidence type="ECO:0000256" key="1">
    <source>
        <dbReference type="SAM" id="SignalP"/>
    </source>
</evidence>
<organism evidence="2 3">
    <name type="scientific">Theileria equi strain WA</name>
    <dbReference type="NCBI Taxonomy" id="1537102"/>
    <lineage>
        <taxon>Eukaryota</taxon>
        <taxon>Sar</taxon>
        <taxon>Alveolata</taxon>
        <taxon>Apicomplexa</taxon>
        <taxon>Aconoidasida</taxon>
        <taxon>Piroplasmida</taxon>
        <taxon>Theileriidae</taxon>
        <taxon>Theileria</taxon>
    </lineage>
</organism>
<feature type="signal peptide" evidence="1">
    <location>
        <begin position="1"/>
        <end position="20"/>
    </location>
</feature>
<dbReference type="VEuPathDB" id="PiroplasmaDB:BEWA_040920"/>
<dbReference type="EMBL" id="ACOU01000002">
    <property type="protein sequence ID" value="EKX74054.1"/>
    <property type="molecule type" value="Genomic_DNA"/>
</dbReference>
<gene>
    <name evidence="2" type="ORF">BEWA_040920</name>
</gene>
<evidence type="ECO:0000313" key="2">
    <source>
        <dbReference type="EMBL" id="EKX74054.1"/>
    </source>
</evidence>
<name>L1LFK5_THEEQ</name>
<protein>
    <submittedName>
        <fullName evidence="2">Signal peptide containing protein</fullName>
    </submittedName>
</protein>
<dbReference type="GeneID" id="15807502"/>
<comment type="caution">
    <text evidence="2">The sequence shown here is derived from an EMBL/GenBank/DDBJ whole genome shotgun (WGS) entry which is preliminary data.</text>
</comment>